<keyword evidence="6 13" id="KW-0418">Kinase</keyword>
<dbReference type="InterPro" id="IPR000719">
    <property type="entry name" value="Prot_kinase_dom"/>
</dbReference>
<keyword evidence="4" id="KW-0808">Transferase</keyword>
<keyword evidence="14" id="KW-1185">Reference proteome</keyword>
<evidence type="ECO:0000256" key="9">
    <source>
        <dbReference type="ARBA" id="ARBA00047811"/>
    </source>
</evidence>
<reference evidence="13" key="1">
    <citation type="journal article" date="2021" name="Evol. Appl.">
        <title>The genome of the Pyrenean desman and the effects of bottlenecks and inbreeding on the genomic landscape of an endangered species.</title>
        <authorList>
            <person name="Escoda L."/>
            <person name="Castresana J."/>
        </authorList>
    </citation>
    <scope>NUCLEOTIDE SEQUENCE</scope>
    <source>
        <strain evidence="13">IBE-C5619</strain>
    </source>
</reference>
<evidence type="ECO:0000256" key="5">
    <source>
        <dbReference type="ARBA" id="ARBA00022741"/>
    </source>
</evidence>
<dbReference type="GO" id="GO:0005524">
    <property type="term" value="F:ATP binding"/>
    <property type="evidence" value="ECO:0007669"/>
    <property type="project" value="UniProtKB-KW"/>
</dbReference>
<dbReference type="PANTHER" id="PTHR24056:SF334">
    <property type="entry name" value="CYCLIN-DEPENDENT KINASE 1"/>
    <property type="match status" value="1"/>
</dbReference>
<keyword evidence="5" id="KW-0547">Nucleotide-binding</keyword>
<evidence type="ECO:0000256" key="1">
    <source>
        <dbReference type="ARBA" id="ARBA00004123"/>
    </source>
</evidence>
<feature type="domain" description="Protein kinase" evidence="12">
    <location>
        <begin position="1"/>
        <end position="192"/>
    </location>
</feature>
<dbReference type="SMART" id="SM00220">
    <property type="entry name" value="S_TKc"/>
    <property type="match status" value="1"/>
</dbReference>
<comment type="catalytic activity">
    <reaction evidence="10">
        <text>L-seryl-[protein] + ATP = O-phospho-L-seryl-[protein] + ADP + H(+)</text>
        <dbReference type="Rhea" id="RHEA:17989"/>
        <dbReference type="Rhea" id="RHEA-COMP:9863"/>
        <dbReference type="Rhea" id="RHEA-COMP:11604"/>
        <dbReference type="ChEBI" id="CHEBI:15378"/>
        <dbReference type="ChEBI" id="CHEBI:29999"/>
        <dbReference type="ChEBI" id="CHEBI:30616"/>
        <dbReference type="ChEBI" id="CHEBI:83421"/>
        <dbReference type="ChEBI" id="CHEBI:456216"/>
        <dbReference type="EC" id="2.7.11.22"/>
    </reaction>
</comment>
<evidence type="ECO:0000259" key="12">
    <source>
        <dbReference type="PROSITE" id="PS50011"/>
    </source>
</evidence>
<feature type="non-terminal residue" evidence="13">
    <location>
        <position position="192"/>
    </location>
</feature>
<dbReference type="GO" id="GO:0005634">
    <property type="term" value="C:nucleus"/>
    <property type="evidence" value="ECO:0007669"/>
    <property type="project" value="UniProtKB-SubCell"/>
</dbReference>
<keyword evidence="8" id="KW-0539">Nucleus</keyword>
<evidence type="ECO:0000256" key="11">
    <source>
        <dbReference type="ARBA" id="ARBA00049280"/>
    </source>
</evidence>
<keyword evidence="2" id="KW-0723">Serine/threonine-protein kinase</keyword>
<dbReference type="GO" id="GO:0007095">
    <property type="term" value="P:mitotic G2 DNA damage checkpoint signaling"/>
    <property type="evidence" value="ECO:0007669"/>
    <property type="project" value="TreeGrafter"/>
</dbReference>
<dbReference type="InterPro" id="IPR011009">
    <property type="entry name" value="Kinase-like_dom_sf"/>
</dbReference>
<dbReference type="Gene3D" id="3.30.200.20">
    <property type="entry name" value="Phosphorylase Kinase, domain 1"/>
    <property type="match status" value="1"/>
</dbReference>
<evidence type="ECO:0000256" key="3">
    <source>
        <dbReference type="ARBA" id="ARBA00022553"/>
    </source>
</evidence>
<organism evidence="13 14">
    <name type="scientific">Galemys pyrenaicus</name>
    <name type="common">Iberian desman</name>
    <name type="synonym">Pyrenean desman</name>
    <dbReference type="NCBI Taxonomy" id="202257"/>
    <lineage>
        <taxon>Eukaryota</taxon>
        <taxon>Metazoa</taxon>
        <taxon>Chordata</taxon>
        <taxon>Craniata</taxon>
        <taxon>Vertebrata</taxon>
        <taxon>Euteleostomi</taxon>
        <taxon>Mammalia</taxon>
        <taxon>Eutheria</taxon>
        <taxon>Laurasiatheria</taxon>
        <taxon>Eulipotyphla</taxon>
        <taxon>Talpidae</taxon>
        <taxon>Galemys</taxon>
    </lineage>
</organism>
<sequence>MKKIKLEIEEGVPSIVIQEISLLKELCYPNIVSIQDIQDSRLYLIFEFFPMDLKKYLDSLPPDQFMDFPLIKNNLYQILQVTLQEFCHSRRVLHRDFKPQNPLIDDKGTIKLADLGLARHFRIPVRMYTYDVVAIWYRFSEVQLAFQHHLSFGLTKYEELATKKSLFFGDSETHQLFRIFGTLSTASNELWP</sequence>
<keyword evidence="7" id="KW-0067">ATP-binding</keyword>
<dbReference type="GO" id="GO:0000086">
    <property type="term" value="P:G2/M transition of mitotic cell cycle"/>
    <property type="evidence" value="ECO:0007669"/>
    <property type="project" value="TreeGrafter"/>
</dbReference>
<dbReference type="PROSITE" id="PS50011">
    <property type="entry name" value="PROTEIN_KINASE_DOM"/>
    <property type="match status" value="1"/>
</dbReference>
<accession>A0A8J5ZYE2</accession>
<keyword evidence="3" id="KW-0597">Phosphoprotein</keyword>
<evidence type="ECO:0000313" key="13">
    <source>
        <dbReference type="EMBL" id="KAG8512129.1"/>
    </source>
</evidence>
<dbReference type="Proteomes" id="UP000700334">
    <property type="component" value="Unassembled WGS sequence"/>
</dbReference>
<dbReference type="SUPFAM" id="SSF56112">
    <property type="entry name" value="Protein kinase-like (PK-like)"/>
    <property type="match status" value="1"/>
</dbReference>
<dbReference type="Pfam" id="PF00069">
    <property type="entry name" value="Pkinase"/>
    <property type="match status" value="1"/>
</dbReference>
<proteinExistence type="predicted"/>
<evidence type="ECO:0000313" key="14">
    <source>
        <dbReference type="Proteomes" id="UP000700334"/>
    </source>
</evidence>
<comment type="caution">
    <text evidence="13">The sequence shown here is derived from an EMBL/GenBank/DDBJ whole genome shotgun (WGS) entry which is preliminary data.</text>
</comment>
<protein>
    <submittedName>
        <fullName evidence="13">Cyclin-dependent kinase 1</fullName>
    </submittedName>
</protein>
<evidence type="ECO:0000256" key="8">
    <source>
        <dbReference type="ARBA" id="ARBA00023242"/>
    </source>
</evidence>
<evidence type="ECO:0000256" key="6">
    <source>
        <dbReference type="ARBA" id="ARBA00022777"/>
    </source>
</evidence>
<comment type="catalytic activity">
    <reaction evidence="11">
        <text>[DNA-directed RNA polymerase] + ATP = phospho-[DNA-directed RNA polymerase] + ADP + H(+)</text>
        <dbReference type="Rhea" id="RHEA:10216"/>
        <dbReference type="Rhea" id="RHEA-COMP:11321"/>
        <dbReference type="Rhea" id="RHEA-COMP:11322"/>
        <dbReference type="ChEBI" id="CHEBI:15378"/>
        <dbReference type="ChEBI" id="CHEBI:30616"/>
        <dbReference type="ChEBI" id="CHEBI:43176"/>
        <dbReference type="ChEBI" id="CHEBI:68546"/>
        <dbReference type="ChEBI" id="CHEBI:456216"/>
        <dbReference type="EC" id="2.7.11.23"/>
    </reaction>
</comment>
<comment type="subcellular location">
    <subcellularLocation>
        <location evidence="1">Nucleus</location>
    </subcellularLocation>
</comment>
<dbReference type="GO" id="GO:0004693">
    <property type="term" value="F:cyclin-dependent protein serine/threonine kinase activity"/>
    <property type="evidence" value="ECO:0007669"/>
    <property type="project" value="UniProtKB-EC"/>
</dbReference>
<dbReference type="AlphaFoldDB" id="A0A8J5ZYE2"/>
<dbReference type="Gene3D" id="1.10.510.10">
    <property type="entry name" value="Transferase(Phosphotransferase) domain 1"/>
    <property type="match status" value="1"/>
</dbReference>
<evidence type="ECO:0000256" key="4">
    <source>
        <dbReference type="ARBA" id="ARBA00022679"/>
    </source>
</evidence>
<comment type="catalytic activity">
    <reaction evidence="9">
        <text>L-threonyl-[protein] + ATP = O-phospho-L-threonyl-[protein] + ADP + H(+)</text>
        <dbReference type="Rhea" id="RHEA:46608"/>
        <dbReference type="Rhea" id="RHEA-COMP:11060"/>
        <dbReference type="Rhea" id="RHEA-COMP:11605"/>
        <dbReference type="ChEBI" id="CHEBI:15378"/>
        <dbReference type="ChEBI" id="CHEBI:30013"/>
        <dbReference type="ChEBI" id="CHEBI:30616"/>
        <dbReference type="ChEBI" id="CHEBI:61977"/>
        <dbReference type="ChEBI" id="CHEBI:456216"/>
        <dbReference type="EC" id="2.7.11.22"/>
    </reaction>
</comment>
<dbReference type="PANTHER" id="PTHR24056">
    <property type="entry name" value="CELL DIVISION PROTEIN KINASE"/>
    <property type="match status" value="1"/>
</dbReference>
<evidence type="ECO:0000256" key="2">
    <source>
        <dbReference type="ARBA" id="ARBA00022527"/>
    </source>
</evidence>
<dbReference type="EMBL" id="JAGFMF010011803">
    <property type="protein sequence ID" value="KAG8512129.1"/>
    <property type="molecule type" value="Genomic_DNA"/>
</dbReference>
<gene>
    <name evidence="13" type="ORF">J0S82_011259</name>
</gene>
<dbReference type="GO" id="GO:0008353">
    <property type="term" value="F:RNA polymerase II CTD heptapeptide repeat kinase activity"/>
    <property type="evidence" value="ECO:0007669"/>
    <property type="project" value="UniProtKB-EC"/>
</dbReference>
<dbReference type="InterPro" id="IPR050108">
    <property type="entry name" value="CDK"/>
</dbReference>
<name>A0A8J5ZYE2_GALPY</name>
<evidence type="ECO:0000256" key="7">
    <source>
        <dbReference type="ARBA" id="ARBA00022840"/>
    </source>
</evidence>
<dbReference type="OrthoDB" id="1732493at2759"/>
<evidence type="ECO:0000256" key="10">
    <source>
        <dbReference type="ARBA" id="ARBA00048367"/>
    </source>
</evidence>